<evidence type="ECO:0000313" key="2">
    <source>
        <dbReference type="EMBL" id="GMN61675.1"/>
    </source>
</evidence>
<comment type="caution">
    <text evidence="2">The sequence shown here is derived from an EMBL/GenBank/DDBJ whole genome shotgun (WGS) entry which is preliminary data.</text>
</comment>
<feature type="region of interest" description="Disordered" evidence="1">
    <location>
        <begin position="1"/>
        <end position="22"/>
    </location>
</feature>
<dbReference type="EMBL" id="BTGU01000115">
    <property type="protein sequence ID" value="GMN61675.1"/>
    <property type="molecule type" value="Genomic_DNA"/>
</dbReference>
<gene>
    <name evidence="2" type="ORF">TIFTF001_030768</name>
</gene>
<keyword evidence="3" id="KW-1185">Reference proteome</keyword>
<organism evidence="2 3">
    <name type="scientific">Ficus carica</name>
    <name type="common">Common fig</name>
    <dbReference type="NCBI Taxonomy" id="3494"/>
    <lineage>
        <taxon>Eukaryota</taxon>
        <taxon>Viridiplantae</taxon>
        <taxon>Streptophyta</taxon>
        <taxon>Embryophyta</taxon>
        <taxon>Tracheophyta</taxon>
        <taxon>Spermatophyta</taxon>
        <taxon>Magnoliopsida</taxon>
        <taxon>eudicotyledons</taxon>
        <taxon>Gunneridae</taxon>
        <taxon>Pentapetalae</taxon>
        <taxon>rosids</taxon>
        <taxon>fabids</taxon>
        <taxon>Rosales</taxon>
        <taxon>Moraceae</taxon>
        <taxon>Ficeae</taxon>
        <taxon>Ficus</taxon>
    </lineage>
</organism>
<accession>A0AA88DV20</accession>
<dbReference type="AlphaFoldDB" id="A0AA88DV20"/>
<dbReference type="Proteomes" id="UP001187192">
    <property type="component" value="Unassembled WGS sequence"/>
</dbReference>
<proteinExistence type="predicted"/>
<evidence type="ECO:0000313" key="3">
    <source>
        <dbReference type="Proteomes" id="UP001187192"/>
    </source>
</evidence>
<protein>
    <submittedName>
        <fullName evidence="2">Uncharacterized protein</fullName>
    </submittedName>
</protein>
<reference evidence="2" key="1">
    <citation type="submission" date="2023-07" db="EMBL/GenBank/DDBJ databases">
        <title>draft genome sequence of fig (Ficus carica).</title>
        <authorList>
            <person name="Takahashi T."/>
            <person name="Nishimura K."/>
        </authorList>
    </citation>
    <scope>NUCLEOTIDE SEQUENCE</scope>
</reference>
<name>A0AA88DV20_FICCA</name>
<sequence>MTSGGQDNELGLRPSSPTTGDDFRFGWETSTRCFNKNKNLGIFDLNPLFNSKQEPRYKEDATNGGGNPWKILINYSRTEIGSAFHALVLVMSSSATSWVSCLLLWRRTWEDKVGVIITSVVKDHRFKEPNLCTIAESTAEPPMMSSSSKIDGSLGVL</sequence>
<evidence type="ECO:0000256" key="1">
    <source>
        <dbReference type="SAM" id="MobiDB-lite"/>
    </source>
</evidence>